<dbReference type="RefSeq" id="XP_024327519.1">
    <property type="nucleotide sequence ID" value="XM_024464970.1"/>
</dbReference>
<evidence type="ECO:0000259" key="11">
    <source>
        <dbReference type="PROSITE" id="PS51760"/>
    </source>
</evidence>
<evidence type="ECO:0000256" key="1">
    <source>
        <dbReference type="ARBA" id="ARBA00000681"/>
    </source>
</evidence>
<name>A0A177AJL4_9PEZI</name>
<accession>A0A177AJL4</accession>
<dbReference type="GO" id="GO:0031176">
    <property type="term" value="F:endo-1,4-beta-xylanase activity"/>
    <property type="evidence" value="ECO:0007669"/>
    <property type="project" value="UniProtKB-EC"/>
</dbReference>
<proteinExistence type="inferred from homology"/>
<evidence type="ECO:0000256" key="9">
    <source>
        <dbReference type="ARBA" id="ARBA00023277"/>
    </source>
</evidence>
<evidence type="ECO:0000256" key="3">
    <source>
        <dbReference type="ARBA" id="ARBA00004851"/>
    </source>
</evidence>
<comment type="subcellular location">
    <subcellularLocation>
        <location evidence="2">Secreted</location>
    </subcellularLocation>
</comment>
<keyword evidence="6" id="KW-0964">Secreted</keyword>
<dbReference type="eggNOG" id="ENOG502QR4K">
    <property type="taxonomic scope" value="Eukaryota"/>
</dbReference>
<dbReference type="OrthoDB" id="3055998at2759"/>
<protein>
    <recommendedName>
        <fullName evidence="5">endo-1,4-beta-xylanase</fullName>
        <ecNumber evidence="5">3.2.1.8</ecNumber>
    </recommendedName>
</protein>
<dbReference type="SMART" id="SM00633">
    <property type="entry name" value="Glyco_10"/>
    <property type="match status" value="1"/>
</dbReference>
<dbReference type="PANTHER" id="PTHR31490:SF35">
    <property type="entry name" value="ENDO-1,4-BETA-XYLANASE"/>
    <property type="match status" value="1"/>
</dbReference>
<evidence type="ECO:0000256" key="8">
    <source>
        <dbReference type="ARBA" id="ARBA00022801"/>
    </source>
</evidence>
<dbReference type="GO" id="GO:0045493">
    <property type="term" value="P:xylan catabolic process"/>
    <property type="evidence" value="ECO:0007669"/>
    <property type="project" value="UniProtKB-KW"/>
</dbReference>
<comment type="catalytic activity">
    <reaction evidence="1">
        <text>Endohydrolysis of (1-&gt;4)-beta-D-xylosidic linkages in xylans.</text>
        <dbReference type="EC" id="3.2.1.8"/>
    </reaction>
</comment>
<dbReference type="SUPFAM" id="SSF51445">
    <property type="entry name" value="(Trans)glycosidases"/>
    <property type="match status" value="1"/>
</dbReference>
<evidence type="ECO:0000256" key="10">
    <source>
        <dbReference type="ARBA" id="ARBA00023326"/>
    </source>
</evidence>
<evidence type="ECO:0000256" key="5">
    <source>
        <dbReference type="ARBA" id="ARBA00012590"/>
    </source>
</evidence>
<keyword evidence="7" id="KW-0858">Xylan degradation</keyword>
<feature type="domain" description="GH10" evidence="11">
    <location>
        <begin position="38"/>
        <end position="236"/>
    </location>
</feature>
<dbReference type="EC" id="3.2.1.8" evidence="5"/>
<sequence>MPTHKFQASAFVTIPAVSATLGWPWINPPPGIGHGGKHSDNDLLAAKAGKKYFGTATDNGELNNKDYTKILNNNKQFGQPTPSNGQKWMYIEPEQKMSSTSQTEKFLAQQLPEWVSSGPVALTQWKGKCYAWDVVNEAFNDDGTFRETVFYNVIGEDYFALAFETAAEGRPSRSDKTRAVQKPVRSLKKQNVRIDGVGAQAHLIVGSTPSLEAQIQNLQDFGATGVEVAQTELDIC</sequence>
<evidence type="ECO:0000256" key="4">
    <source>
        <dbReference type="ARBA" id="ARBA00007495"/>
    </source>
</evidence>
<evidence type="ECO:0000313" key="12">
    <source>
        <dbReference type="EMBL" id="OAF62246.1"/>
    </source>
</evidence>
<dbReference type="PANTHER" id="PTHR31490">
    <property type="entry name" value="GLYCOSYL HYDROLASE"/>
    <property type="match status" value="1"/>
</dbReference>
<evidence type="ECO:0000256" key="7">
    <source>
        <dbReference type="ARBA" id="ARBA00022651"/>
    </source>
</evidence>
<comment type="similarity">
    <text evidence="4">Belongs to the glycosyl hydrolase 10 (cellulase F) family.</text>
</comment>
<organism evidence="12">
    <name type="scientific">Pseudogymnoascus destructans</name>
    <dbReference type="NCBI Taxonomy" id="655981"/>
    <lineage>
        <taxon>Eukaryota</taxon>
        <taxon>Fungi</taxon>
        <taxon>Dikarya</taxon>
        <taxon>Ascomycota</taxon>
        <taxon>Pezizomycotina</taxon>
        <taxon>Leotiomycetes</taxon>
        <taxon>Thelebolales</taxon>
        <taxon>Thelebolaceae</taxon>
        <taxon>Pseudogymnoascus</taxon>
    </lineage>
</organism>
<dbReference type="InterPro" id="IPR044846">
    <property type="entry name" value="GH10"/>
</dbReference>
<dbReference type="GeneID" id="36284378"/>
<keyword evidence="9" id="KW-0119">Carbohydrate metabolism</keyword>
<gene>
    <name evidence="12" type="ORF">VC83_01287</name>
</gene>
<evidence type="ECO:0000256" key="6">
    <source>
        <dbReference type="ARBA" id="ARBA00022525"/>
    </source>
</evidence>
<keyword evidence="10" id="KW-0624">Polysaccharide degradation</keyword>
<dbReference type="InterPro" id="IPR017853">
    <property type="entry name" value="GH"/>
</dbReference>
<comment type="pathway">
    <text evidence="3">Glycan degradation; xylan degradation.</text>
</comment>
<reference evidence="12" key="1">
    <citation type="submission" date="2016-03" db="EMBL/GenBank/DDBJ databases">
        <title>Updated assembly of Pseudogymnoascus destructans, the fungus causing white-nose syndrome of bats.</title>
        <authorList>
            <person name="Palmer J.M."/>
            <person name="Drees K.P."/>
            <person name="Foster J.T."/>
            <person name="Lindner D.L."/>
        </authorList>
    </citation>
    <scope>NUCLEOTIDE SEQUENCE [LARGE SCALE GENOMIC DNA]</scope>
    <source>
        <strain evidence="12">20631-21</strain>
    </source>
</reference>
<dbReference type="EMBL" id="KV441387">
    <property type="protein sequence ID" value="OAF62246.1"/>
    <property type="molecule type" value="Genomic_DNA"/>
</dbReference>
<dbReference type="Gene3D" id="3.20.20.80">
    <property type="entry name" value="Glycosidases"/>
    <property type="match status" value="2"/>
</dbReference>
<dbReference type="PROSITE" id="PS51760">
    <property type="entry name" value="GH10_2"/>
    <property type="match status" value="1"/>
</dbReference>
<dbReference type="AlphaFoldDB" id="A0A177AJL4"/>
<dbReference type="GO" id="GO:0005576">
    <property type="term" value="C:extracellular region"/>
    <property type="evidence" value="ECO:0007669"/>
    <property type="project" value="UniProtKB-SubCell"/>
</dbReference>
<dbReference type="InterPro" id="IPR001000">
    <property type="entry name" value="GH10_dom"/>
</dbReference>
<evidence type="ECO:0000256" key="2">
    <source>
        <dbReference type="ARBA" id="ARBA00004613"/>
    </source>
</evidence>
<dbReference type="Pfam" id="PF00331">
    <property type="entry name" value="Glyco_hydro_10"/>
    <property type="match status" value="2"/>
</dbReference>
<keyword evidence="8" id="KW-0378">Hydrolase</keyword>
<dbReference type="VEuPathDB" id="FungiDB:GMDG_00491"/>
<dbReference type="Proteomes" id="UP000077154">
    <property type="component" value="Unassembled WGS sequence"/>
</dbReference>